<evidence type="ECO:0000256" key="1">
    <source>
        <dbReference type="SAM" id="MobiDB-lite"/>
    </source>
</evidence>
<evidence type="ECO:0000313" key="3">
    <source>
        <dbReference type="Proteomes" id="UP001415857"/>
    </source>
</evidence>
<feature type="compositionally biased region" description="Basic and acidic residues" evidence="1">
    <location>
        <begin position="69"/>
        <end position="81"/>
    </location>
</feature>
<gene>
    <name evidence="2" type="ORF">L1049_021654</name>
</gene>
<accession>A0AAP0N8F0</accession>
<sequence length="81" mass="8811">MRRTLVLMPGLSSKPFRIRNLIIRCAAPKRPPINGGNPPQHNQQEHAVKDARLGEERKNPSSTASATKGDGKVDGDTAVKK</sequence>
<dbReference type="EMBL" id="JBBPBK010000100">
    <property type="protein sequence ID" value="KAK9266589.1"/>
    <property type="molecule type" value="Genomic_DNA"/>
</dbReference>
<dbReference type="Proteomes" id="UP001415857">
    <property type="component" value="Unassembled WGS sequence"/>
</dbReference>
<organism evidence="2 3">
    <name type="scientific">Liquidambar formosana</name>
    <name type="common">Formosan gum</name>
    <dbReference type="NCBI Taxonomy" id="63359"/>
    <lineage>
        <taxon>Eukaryota</taxon>
        <taxon>Viridiplantae</taxon>
        <taxon>Streptophyta</taxon>
        <taxon>Embryophyta</taxon>
        <taxon>Tracheophyta</taxon>
        <taxon>Spermatophyta</taxon>
        <taxon>Magnoliopsida</taxon>
        <taxon>eudicotyledons</taxon>
        <taxon>Gunneridae</taxon>
        <taxon>Pentapetalae</taxon>
        <taxon>Saxifragales</taxon>
        <taxon>Altingiaceae</taxon>
        <taxon>Liquidambar</taxon>
    </lineage>
</organism>
<comment type="caution">
    <text evidence="2">The sequence shown here is derived from an EMBL/GenBank/DDBJ whole genome shotgun (WGS) entry which is preliminary data.</text>
</comment>
<proteinExistence type="predicted"/>
<evidence type="ECO:0000313" key="2">
    <source>
        <dbReference type="EMBL" id="KAK9266589.1"/>
    </source>
</evidence>
<dbReference type="AlphaFoldDB" id="A0AAP0N8F0"/>
<feature type="region of interest" description="Disordered" evidence="1">
    <location>
        <begin position="28"/>
        <end position="81"/>
    </location>
</feature>
<keyword evidence="3" id="KW-1185">Reference proteome</keyword>
<reference evidence="2 3" key="1">
    <citation type="journal article" date="2024" name="Plant J.">
        <title>Genome sequences and population genomics reveal climatic adaptation and genomic divergence between two closely related sweetgum species.</title>
        <authorList>
            <person name="Xu W.Q."/>
            <person name="Ren C.Q."/>
            <person name="Zhang X.Y."/>
            <person name="Comes H.P."/>
            <person name="Liu X.H."/>
            <person name="Li Y.G."/>
            <person name="Kettle C.J."/>
            <person name="Jalonen R."/>
            <person name="Gaisberger H."/>
            <person name="Ma Y.Z."/>
            <person name="Qiu Y.X."/>
        </authorList>
    </citation>
    <scope>NUCLEOTIDE SEQUENCE [LARGE SCALE GENOMIC DNA]</scope>
    <source>
        <strain evidence="2">Hangzhou</strain>
    </source>
</reference>
<feature type="compositionally biased region" description="Basic and acidic residues" evidence="1">
    <location>
        <begin position="43"/>
        <end position="59"/>
    </location>
</feature>
<name>A0AAP0N8F0_LIQFO</name>
<protein>
    <submittedName>
        <fullName evidence="2">Uncharacterized protein</fullName>
    </submittedName>
</protein>